<dbReference type="SUPFAM" id="SSF52402">
    <property type="entry name" value="Adenine nucleotide alpha hydrolases-like"/>
    <property type="match status" value="1"/>
</dbReference>
<dbReference type="OrthoDB" id="329991at2157"/>
<evidence type="ECO:0000313" key="5">
    <source>
        <dbReference type="Proteomes" id="UP000323537"/>
    </source>
</evidence>
<evidence type="ECO:0000256" key="2">
    <source>
        <dbReference type="SAM" id="MobiDB-lite"/>
    </source>
</evidence>
<proteinExistence type="inferred from homology"/>
<dbReference type="EMBL" id="FOPZ01000023">
    <property type="protein sequence ID" value="SFH74096.1"/>
    <property type="molecule type" value="Genomic_DNA"/>
</dbReference>
<dbReference type="InterPro" id="IPR006016">
    <property type="entry name" value="UspA"/>
</dbReference>
<accession>A0A1I3CIE0</accession>
<dbReference type="PANTHER" id="PTHR46268">
    <property type="entry name" value="STRESS RESPONSE PROTEIN NHAX"/>
    <property type="match status" value="1"/>
</dbReference>
<dbReference type="InterPro" id="IPR014729">
    <property type="entry name" value="Rossmann-like_a/b/a_fold"/>
</dbReference>
<protein>
    <submittedName>
        <fullName evidence="4">Nucleotide-binding universal stress protein, UspA family</fullName>
    </submittedName>
</protein>
<name>A0A1I3CIE0_9EURY</name>
<dbReference type="AlphaFoldDB" id="A0A1I3CIE0"/>
<dbReference type="PANTHER" id="PTHR46268:SF6">
    <property type="entry name" value="UNIVERSAL STRESS PROTEIN UP12"/>
    <property type="match status" value="1"/>
</dbReference>
<dbReference type="InterPro" id="IPR006015">
    <property type="entry name" value="Universal_stress_UspA"/>
</dbReference>
<evidence type="ECO:0000259" key="3">
    <source>
        <dbReference type="Pfam" id="PF00582"/>
    </source>
</evidence>
<comment type="similarity">
    <text evidence="1">Belongs to the universal stress protein A family.</text>
</comment>
<dbReference type="Proteomes" id="UP000323537">
    <property type="component" value="Unassembled WGS sequence"/>
</dbReference>
<organism evidence="4 5">
    <name type="scientific">Halorubrum aquaticum</name>
    <dbReference type="NCBI Taxonomy" id="387340"/>
    <lineage>
        <taxon>Archaea</taxon>
        <taxon>Methanobacteriati</taxon>
        <taxon>Methanobacteriota</taxon>
        <taxon>Stenosarchaea group</taxon>
        <taxon>Halobacteria</taxon>
        <taxon>Halobacteriales</taxon>
        <taxon>Haloferacaceae</taxon>
        <taxon>Halorubrum</taxon>
    </lineage>
</organism>
<feature type="region of interest" description="Disordered" evidence="2">
    <location>
        <begin position="1"/>
        <end position="57"/>
    </location>
</feature>
<dbReference type="RefSeq" id="WP_149785491.1">
    <property type="nucleotide sequence ID" value="NZ_BAAADP010000003.1"/>
</dbReference>
<sequence>MSADIDPDANRRGAEPTVRTPEGTGLDAVDRDRDADDRASRPNPVDEPASGADPVPAAGLFERVLVVTDGTETGESAVEAGIDLASAHGATVDALYVVDTTEHWDVVVERREREGEAAVEAAEARGRDRGVDVEKWFRYGTAHEEVLDFADAHGVDLVVLGSARRTGLDRLVRPEPLPTRVQRGGSVPVLVVGVDDGR</sequence>
<feature type="domain" description="UspA" evidence="3">
    <location>
        <begin position="61"/>
        <end position="192"/>
    </location>
</feature>
<dbReference type="Pfam" id="PF00582">
    <property type="entry name" value="Usp"/>
    <property type="match status" value="1"/>
</dbReference>
<gene>
    <name evidence="4" type="ORF">SAMN04488066_1239</name>
</gene>
<evidence type="ECO:0000256" key="1">
    <source>
        <dbReference type="ARBA" id="ARBA00008791"/>
    </source>
</evidence>
<feature type="compositionally biased region" description="Basic and acidic residues" evidence="2">
    <location>
        <begin position="28"/>
        <end position="40"/>
    </location>
</feature>
<dbReference type="CDD" id="cd00293">
    <property type="entry name" value="USP-like"/>
    <property type="match status" value="1"/>
</dbReference>
<reference evidence="4 5" key="1">
    <citation type="submission" date="2016-10" db="EMBL/GenBank/DDBJ databases">
        <authorList>
            <person name="Varghese N."/>
            <person name="Submissions S."/>
        </authorList>
    </citation>
    <scope>NUCLEOTIDE SEQUENCE [LARGE SCALE GENOMIC DNA]</scope>
    <source>
        <strain evidence="4 5">CGMCC 1.6377</strain>
    </source>
</reference>
<keyword evidence="5" id="KW-1185">Reference proteome</keyword>
<evidence type="ECO:0000313" key="4">
    <source>
        <dbReference type="EMBL" id="SFH74096.1"/>
    </source>
</evidence>
<dbReference type="Gene3D" id="3.40.50.620">
    <property type="entry name" value="HUPs"/>
    <property type="match status" value="1"/>
</dbReference>
<dbReference type="PRINTS" id="PR01438">
    <property type="entry name" value="UNVRSLSTRESS"/>
</dbReference>